<dbReference type="InterPro" id="IPR050204">
    <property type="entry name" value="AraC_XylS_family_regulators"/>
</dbReference>
<dbReference type="RefSeq" id="WP_168034496.1">
    <property type="nucleotide sequence ID" value="NZ_JAAVNE010000054.1"/>
</dbReference>
<protein>
    <submittedName>
        <fullName evidence="5">AraC family transcriptional regulator</fullName>
    </submittedName>
</protein>
<dbReference type="PANTHER" id="PTHR46796">
    <property type="entry name" value="HTH-TYPE TRANSCRIPTIONAL ACTIVATOR RHAS-RELATED"/>
    <property type="match status" value="1"/>
</dbReference>
<evidence type="ECO:0000259" key="4">
    <source>
        <dbReference type="PROSITE" id="PS01124"/>
    </source>
</evidence>
<dbReference type="Proteomes" id="UP000787635">
    <property type="component" value="Unassembled WGS sequence"/>
</dbReference>
<evidence type="ECO:0000256" key="3">
    <source>
        <dbReference type="ARBA" id="ARBA00023163"/>
    </source>
</evidence>
<dbReference type="PROSITE" id="PS00041">
    <property type="entry name" value="HTH_ARAC_FAMILY_1"/>
    <property type="match status" value="1"/>
</dbReference>
<dbReference type="SUPFAM" id="SSF46689">
    <property type="entry name" value="Homeodomain-like"/>
    <property type="match status" value="2"/>
</dbReference>
<evidence type="ECO:0000256" key="1">
    <source>
        <dbReference type="ARBA" id="ARBA00023015"/>
    </source>
</evidence>
<organism evidence="5 6">
    <name type="scientific">Falsiroseomonas selenitidurans</name>
    <dbReference type="NCBI Taxonomy" id="2716335"/>
    <lineage>
        <taxon>Bacteria</taxon>
        <taxon>Pseudomonadati</taxon>
        <taxon>Pseudomonadota</taxon>
        <taxon>Alphaproteobacteria</taxon>
        <taxon>Acetobacterales</taxon>
        <taxon>Roseomonadaceae</taxon>
        <taxon>Falsiroseomonas</taxon>
    </lineage>
</organism>
<dbReference type="InterPro" id="IPR032783">
    <property type="entry name" value="AraC_lig"/>
</dbReference>
<dbReference type="InterPro" id="IPR009057">
    <property type="entry name" value="Homeodomain-like_sf"/>
</dbReference>
<sequence length="301" mass="31628">MSDPLAQIVGLLRPGPAFSKAVEGRGAWRVSRAEAGRPFYCAVIEGGCRLAAGGPGAVTLGAGDFVLIPAAQDFVVSSLDPAAAGAAETVPREVRPGLFRLGAPGGAPEVRMLVGYCVFGTPDAALLVSLLPQCVIARGARRLTSLVDMLEEEARQSRPGRDVVLARLLEVLLIEALRTLGAPSATPGLLRGLADERLSIALRRMHAAPAAPWTVARLAQEAGLSRSAFFERFHREVGLAPMAYLVRWRMALAKDLLRRDKAGVAEVAARVGYGSASAFSVAFARQTGTPPVAYARQDGPG</sequence>
<keyword evidence="6" id="KW-1185">Reference proteome</keyword>
<dbReference type="EMBL" id="JAAVNE010000054">
    <property type="protein sequence ID" value="NKC33774.1"/>
    <property type="molecule type" value="Genomic_DNA"/>
</dbReference>
<feature type="domain" description="HTH araC/xylS-type" evidence="4">
    <location>
        <begin position="196"/>
        <end position="297"/>
    </location>
</feature>
<dbReference type="Gene3D" id="1.10.10.60">
    <property type="entry name" value="Homeodomain-like"/>
    <property type="match status" value="2"/>
</dbReference>
<dbReference type="Pfam" id="PF12852">
    <property type="entry name" value="Cupin_6"/>
    <property type="match status" value="1"/>
</dbReference>
<reference evidence="5 6" key="1">
    <citation type="submission" date="2020-03" db="EMBL/GenBank/DDBJ databases">
        <title>Roseomonas selenitidurans sp. nov. isolated from urban soil.</title>
        <authorList>
            <person name="Liu H."/>
        </authorList>
    </citation>
    <scope>NUCLEOTIDE SEQUENCE [LARGE SCALE GENOMIC DNA]</scope>
    <source>
        <strain evidence="5 6">BU-1</strain>
    </source>
</reference>
<dbReference type="Pfam" id="PF12833">
    <property type="entry name" value="HTH_18"/>
    <property type="match status" value="1"/>
</dbReference>
<accession>A0ABX1E998</accession>
<evidence type="ECO:0000313" key="5">
    <source>
        <dbReference type="EMBL" id="NKC33774.1"/>
    </source>
</evidence>
<dbReference type="PROSITE" id="PS01124">
    <property type="entry name" value="HTH_ARAC_FAMILY_2"/>
    <property type="match status" value="1"/>
</dbReference>
<dbReference type="InterPro" id="IPR018062">
    <property type="entry name" value="HTH_AraC-typ_CS"/>
</dbReference>
<evidence type="ECO:0000256" key="2">
    <source>
        <dbReference type="ARBA" id="ARBA00023125"/>
    </source>
</evidence>
<keyword evidence="2" id="KW-0238">DNA-binding</keyword>
<dbReference type="PANTHER" id="PTHR46796:SF7">
    <property type="entry name" value="ARAC FAMILY TRANSCRIPTIONAL REGULATOR"/>
    <property type="match status" value="1"/>
</dbReference>
<dbReference type="SMART" id="SM00342">
    <property type="entry name" value="HTH_ARAC"/>
    <property type="match status" value="1"/>
</dbReference>
<dbReference type="InterPro" id="IPR018060">
    <property type="entry name" value="HTH_AraC"/>
</dbReference>
<keyword evidence="3" id="KW-0804">Transcription</keyword>
<evidence type="ECO:0000313" key="6">
    <source>
        <dbReference type="Proteomes" id="UP000787635"/>
    </source>
</evidence>
<comment type="caution">
    <text evidence="5">The sequence shown here is derived from an EMBL/GenBank/DDBJ whole genome shotgun (WGS) entry which is preliminary data.</text>
</comment>
<name>A0ABX1E998_9PROT</name>
<proteinExistence type="predicted"/>
<keyword evidence="1" id="KW-0805">Transcription regulation</keyword>
<gene>
    <name evidence="5" type="ORF">HEQ75_23135</name>
</gene>